<dbReference type="GO" id="GO:0097036">
    <property type="term" value="P:regulation of plasma membrane sterol distribution"/>
    <property type="evidence" value="ECO:0007669"/>
    <property type="project" value="UniProtKB-UniRule"/>
</dbReference>
<name>A0A9W8DQ87_9FUNG</name>
<comment type="function">
    <text evidence="10">Regulates also the sphingolipid metabolism.</text>
</comment>
<reference evidence="11" key="1">
    <citation type="submission" date="2022-07" db="EMBL/GenBank/DDBJ databases">
        <title>Phylogenomic reconstructions and comparative analyses of Kickxellomycotina fungi.</title>
        <authorList>
            <person name="Reynolds N.K."/>
            <person name="Stajich J.E."/>
            <person name="Barry K."/>
            <person name="Grigoriev I.V."/>
            <person name="Crous P."/>
            <person name="Smith M.E."/>
        </authorList>
    </citation>
    <scope>NUCLEOTIDE SEQUENCE</scope>
    <source>
        <strain evidence="11">RSA 861</strain>
    </source>
</reference>
<dbReference type="AlphaFoldDB" id="A0A9W8DQ87"/>
<evidence type="ECO:0000313" key="12">
    <source>
        <dbReference type="Proteomes" id="UP001150569"/>
    </source>
</evidence>
<evidence type="ECO:0000256" key="5">
    <source>
        <dbReference type="ARBA" id="ARBA00022824"/>
    </source>
</evidence>
<keyword evidence="8 10" id="KW-0443">Lipid metabolism</keyword>
<organism evidence="11 12">
    <name type="scientific">Tieghemiomyces parasiticus</name>
    <dbReference type="NCBI Taxonomy" id="78921"/>
    <lineage>
        <taxon>Eukaryota</taxon>
        <taxon>Fungi</taxon>
        <taxon>Fungi incertae sedis</taxon>
        <taxon>Zoopagomycota</taxon>
        <taxon>Kickxellomycotina</taxon>
        <taxon>Dimargaritomycetes</taxon>
        <taxon>Dimargaritales</taxon>
        <taxon>Dimargaritaceae</taxon>
        <taxon>Tieghemiomyces</taxon>
    </lineage>
</organism>
<comment type="subcellular location">
    <subcellularLocation>
        <location evidence="1 10">Endoplasmic reticulum membrane</location>
        <topology evidence="1 10">Multi-pass membrane protein</topology>
    </subcellularLocation>
    <subcellularLocation>
        <location evidence="10">Golgi apparatus membrane</location>
        <topology evidence="10">Multi-pass membrane protein</topology>
    </subcellularLocation>
</comment>
<feature type="transmembrane region" description="Helical" evidence="10">
    <location>
        <begin position="114"/>
        <end position="143"/>
    </location>
</feature>
<dbReference type="GO" id="GO:0005789">
    <property type="term" value="C:endoplasmic reticulum membrane"/>
    <property type="evidence" value="ECO:0007669"/>
    <property type="project" value="UniProtKB-SubCell"/>
</dbReference>
<dbReference type="OrthoDB" id="2192830at2759"/>
<keyword evidence="4 10" id="KW-0812">Transmembrane</keyword>
<comment type="caution">
    <text evidence="11">The sequence shown here is derived from an EMBL/GenBank/DDBJ whole genome shotgun (WGS) entry which is preliminary data.</text>
</comment>
<feature type="transmembrane region" description="Helical" evidence="10">
    <location>
        <begin position="181"/>
        <end position="203"/>
    </location>
</feature>
<evidence type="ECO:0000256" key="9">
    <source>
        <dbReference type="ARBA" id="ARBA00023136"/>
    </source>
</evidence>
<evidence type="ECO:0000256" key="7">
    <source>
        <dbReference type="ARBA" id="ARBA00023055"/>
    </source>
</evidence>
<evidence type="ECO:0000256" key="4">
    <source>
        <dbReference type="ARBA" id="ARBA00022692"/>
    </source>
</evidence>
<evidence type="ECO:0000313" key="11">
    <source>
        <dbReference type="EMBL" id="KAJ1913766.1"/>
    </source>
</evidence>
<protein>
    <recommendedName>
        <fullName evidence="10">Protein ARV</fullName>
    </recommendedName>
</protein>
<dbReference type="GO" id="GO:0006665">
    <property type="term" value="P:sphingolipid metabolic process"/>
    <property type="evidence" value="ECO:0007669"/>
    <property type="project" value="UniProtKB-UniRule"/>
</dbReference>
<dbReference type="Pfam" id="PF04161">
    <property type="entry name" value="Arv1"/>
    <property type="match status" value="1"/>
</dbReference>
<keyword evidence="7 10" id="KW-0445">Lipid transport</keyword>
<dbReference type="PANTHER" id="PTHR14467">
    <property type="entry name" value="ARV1"/>
    <property type="match status" value="1"/>
</dbReference>
<feature type="transmembrane region" description="Helical" evidence="10">
    <location>
        <begin position="155"/>
        <end position="175"/>
    </location>
</feature>
<keyword evidence="3 10" id="KW-0813">Transport</keyword>
<dbReference type="InterPro" id="IPR007290">
    <property type="entry name" value="Arv1"/>
</dbReference>
<evidence type="ECO:0000256" key="8">
    <source>
        <dbReference type="ARBA" id="ARBA00023098"/>
    </source>
</evidence>
<comment type="similarity">
    <text evidence="2 10">Belongs to the ARV1 family.</text>
</comment>
<keyword evidence="10" id="KW-0746">Sphingolipid metabolism</keyword>
<proteinExistence type="inferred from homology"/>
<keyword evidence="5 10" id="KW-0256">Endoplasmic reticulum</keyword>
<keyword evidence="6 10" id="KW-1133">Transmembrane helix</keyword>
<evidence type="ECO:0000256" key="1">
    <source>
        <dbReference type="ARBA" id="ARBA00004477"/>
    </source>
</evidence>
<comment type="function">
    <text evidence="10">Mediator of sterol homeostasis involved in sterol uptake, trafficking and distribution into membranes.</text>
</comment>
<evidence type="ECO:0000256" key="2">
    <source>
        <dbReference type="ARBA" id="ARBA00009187"/>
    </source>
</evidence>
<gene>
    <name evidence="11" type="primary">ARV1</name>
    <name evidence="11" type="ORF">IWQ60_009086</name>
</gene>
<evidence type="ECO:0000256" key="6">
    <source>
        <dbReference type="ARBA" id="ARBA00022989"/>
    </source>
</evidence>
<dbReference type="GO" id="GO:0016125">
    <property type="term" value="P:sterol metabolic process"/>
    <property type="evidence" value="ECO:0007669"/>
    <property type="project" value="UniProtKB-UniRule"/>
</dbReference>
<dbReference type="EMBL" id="JANBPT010000728">
    <property type="protein sequence ID" value="KAJ1913766.1"/>
    <property type="molecule type" value="Genomic_DNA"/>
</dbReference>
<sequence length="224" mass="26432">MPTCIECGSSVSSLYTEYSKGNIRLTQCAECHQFADRYVEHDAVLIFIDMMLHKPQVYRHLLFNRQIFQEGETSASTIKLTILLILFDVYIKWFRFEKMDIEEQPNFFYNQAFYVQYICILLMSVLEFLSFYFGVQFAFWWLFAESRRFQSEAHYSWMLNVLVFTSNAEALSVYFRLSYWSASLLVVIGHLTKWLSTAVYYLLMDGLTASPAYDPLGEDMSFEE</sequence>
<dbReference type="GO" id="GO:0032366">
    <property type="term" value="P:intracellular sterol transport"/>
    <property type="evidence" value="ECO:0007669"/>
    <property type="project" value="UniProtKB-UniRule"/>
</dbReference>
<dbReference type="PANTHER" id="PTHR14467:SF0">
    <property type="entry name" value="PROTEIN ARV1"/>
    <property type="match status" value="1"/>
</dbReference>
<dbReference type="GO" id="GO:0000139">
    <property type="term" value="C:Golgi membrane"/>
    <property type="evidence" value="ECO:0007669"/>
    <property type="project" value="UniProtKB-SubCell"/>
</dbReference>
<keyword evidence="10" id="KW-0333">Golgi apparatus</keyword>
<evidence type="ECO:0000256" key="3">
    <source>
        <dbReference type="ARBA" id="ARBA00022448"/>
    </source>
</evidence>
<keyword evidence="9 10" id="KW-0472">Membrane</keyword>
<accession>A0A9W8DQ87</accession>
<dbReference type="GO" id="GO:0032541">
    <property type="term" value="C:cortical endoplasmic reticulum"/>
    <property type="evidence" value="ECO:0007669"/>
    <property type="project" value="TreeGrafter"/>
</dbReference>
<keyword evidence="12" id="KW-1185">Reference proteome</keyword>
<dbReference type="Proteomes" id="UP001150569">
    <property type="component" value="Unassembled WGS sequence"/>
</dbReference>
<evidence type="ECO:0000256" key="10">
    <source>
        <dbReference type="RuleBase" id="RU368065"/>
    </source>
</evidence>